<organism evidence="2 3">
    <name type="scientific">Methanosphaera stadtmanae</name>
    <dbReference type="NCBI Taxonomy" id="2317"/>
    <lineage>
        <taxon>Archaea</taxon>
        <taxon>Methanobacteriati</taxon>
        <taxon>Methanobacteriota</taxon>
        <taxon>Methanomada group</taxon>
        <taxon>Methanobacteria</taxon>
        <taxon>Methanobacteriales</taxon>
        <taxon>Methanobacteriaceae</taxon>
        <taxon>Methanosphaera</taxon>
    </lineage>
</organism>
<protein>
    <submittedName>
        <fullName evidence="2">Integrase</fullName>
    </submittedName>
</protein>
<evidence type="ECO:0000313" key="3">
    <source>
        <dbReference type="Proteomes" id="UP000248557"/>
    </source>
</evidence>
<accession>A0A328Q714</accession>
<gene>
    <name evidence="2" type="ORF">CA615_02285</name>
</gene>
<dbReference type="Proteomes" id="UP000248557">
    <property type="component" value="Unassembled WGS sequence"/>
</dbReference>
<comment type="caution">
    <text evidence="2">The sequence shown here is derived from an EMBL/GenBank/DDBJ whole genome shotgun (WGS) entry which is preliminary data.</text>
</comment>
<keyword evidence="1" id="KW-0233">DNA recombination</keyword>
<dbReference type="AlphaFoldDB" id="A0A328Q714"/>
<evidence type="ECO:0000313" key="2">
    <source>
        <dbReference type="EMBL" id="RAP03436.1"/>
    </source>
</evidence>
<dbReference type="GO" id="GO:0003677">
    <property type="term" value="F:DNA binding"/>
    <property type="evidence" value="ECO:0007669"/>
    <property type="project" value="InterPro"/>
</dbReference>
<dbReference type="SUPFAM" id="SSF56349">
    <property type="entry name" value="DNA breaking-rejoining enzymes"/>
    <property type="match status" value="1"/>
</dbReference>
<dbReference type="GO" id="GO:0015074">
    <property type="term" value="P:DNA integration"/>
    <property type="evidence" value="ECO:0007669"/>
    <property type="project" value="InterPro"/>
</dbReference>
<evidence type="ECO:0000256" key="1">
    <source>
        <dbReference type="ARBA" id="ARBA00023172"/>
    </source>
</evidence>
<proteinExistence type="predicted"/>
<dbReference type="GO" id="GO:0006310">
    <property type="term" value="P:DNA recombination"/>
    <property type="evidence" value="ECO:0007669"/>
    <property type="project" value="UniProtKB-KW"/>
</dbReference>
<dbReference type="EMBL" id="NGJK01000025">
    <property type="protein sequence ID" value="RAP03436.1"/>
    <property type="molecule type" value="Genomic_DNA"/>
</dbReference>
<sequence length="346" mass="41255">MKDNKHLLKFSKDRNIKNSTMKGYISTLKRYTSFHNMTIDELLNEAYADEEKRILLKNRRIKNRLLDYRTHLISLDMSHNTVKTYFSKLITFYLHFEIEIPKLPDLKYNKNYETNYFDLPTKKHIMEALNYVSLGFQALILFMSSSGTAKAETLSLTVNDFIIGTTEYYKSTDLMDILEELDLRDDIVPTLYLRRIKTDKYYYTFCSTEASKYIIRYLKTRQNLSLNDKLFPYSSSLVITKFQYINDKMNWGFKGKYRFFRTHTLRKFHASNIKLSAEYIDALQGRSKNTVHETYIKTNPKELKEIYVKSMKNILILEEETKTREIKEDIHITINIFLSDTSYNIY</sequence>
<reference evidence="2 3" key="1">
    <citation type="submission" date="2017-05" db="EMBL/GenBank/DDBJ databases">
        <title>Host range expansion of the Methanosphaera genus to humans and monogastric animals involves recent and extensive reduction in genome content.</title>
        <authorList>
            <person name="Hoedt E.C."/>
            <person name="Volmer J.G."/>
            <person name="Parks D.H."/>
            <person name="Rosewarne C.P."/>
            <person name="Denman S.E."/>
            <person name="Mcsweeney C.S."/>
            <person name="O Cuiv P."/>
            <person name="Hugenholtz P."/>
            <person name="Tyson G.W."/>
            <person name="Morrison M."/>
        </authorList>
    </citation>
    <scope>NUCLEOTIDE SEQUENCE [LARGE SCALE GENOMIC DNA]</scope>
    <source>
        <strain evidence="2 3">PA5</strain>
    </source>
</reference>
<dbReference type="InterPro" id="IPR013762">
    <property type="entry name" value="Integrase-like_cat_sf"/>
</dbReference>
<name>A0A328Q714_9EURY</name>
<dbReference type="InterPro" id="IPR011010">
    <property type="entry name" value="DNA_brk_join_enz"/>
</dbReference>
<dbReference type="Gene3D" id="1.10.443.10">
    <property type="entry name" value="Intergrase catalytic core"/>
    <property type="match status" value="1"/>
</dbReference>